<evidence type="ECO:0000256" key="1">
    <source>
        <dbReference type="ARBA" id="ARBA00004167"/>
    </source>
</evidence>
<dbReference type="Proteomes" id="UP000308197">
    <property type="component" value="Unassembled WGS sequence"/>
</dbReference>
<evidence type="ECO:0000256" key="2">
    <source>
        <dbReference type="ARBA" id="ARBA00022676"/>
    </source>
</evidence>
<feature type="domain" description="Glycosyltransferase 61 catalytic" evidence="9">
    <location>
        <begin position="406"/>
        <end position="483"/>
    </location>
</feature>
<dbReference type="InParanoid" id="A0A5C3P7N0"/>
<evidence type="ECO:0000259" key="9">
    <source>
        <dbReference type="Pfam" id="PF04577"/>
    </source>
</evidence>
<dbReference type="STRING" id="1314778.A0A5C3P7N0"/>
<keyword evidence="3" id="KW-0808">Transferase</keyword>
<evidence type="ECO:0000313" key="11">
    <source>
        <dbReference type="Proteomes" id="UP000308197"/>
    </source>
</evidence>
<comment type="subcellular location">
    <subcellularLocation>
        <location evidence="1">Membrane</location>
        <topology evidence="1">Single-pass membrane protein</topology>
    </subcellularLocation>
</comment>
<feature type="compositionally biased region" description="Basic and acidic residues" evidence="8">
    <location>
        <begin position="60"/>
        <end position="72"/>
    </location>
</feature>
<dbReference type="AlphaFoldDB" id="A0A5C3P7N0"/>
<dbReference type="GO" id="GO:0005783">
    <property type="term" value="C:endoplasmic reticulum"/>
    <property type="evidence" value="ECO:0007669"/>
    <property type="project" value="TreeGrafter"/>
</dbReference>
<dbReference type="InterPro" id="IPR007657">
    <property type="entry name" value="Glycosyltransferase_61"/>
</dbReference>
<dbReference type="PANTHER" id="PTHR20961">
    <property type="entry name" value="GLYCOSYLTRANSFERASE"/>
    <property type="match status" value="1"/>
</dbReference>
<evidence type="ECO:0000256" key="3">
    <source>
        <dbReference type="ARBA" id="ARBA00022679"/>
    </source>
</evidence>
<evidence type="ECO:0000256" key="8">
    <source>
        <dbReference type="SAM" id="MobiDB-lite"/>
    </source>
</evidence>
<dbReference type="GO" id="GO:0097363">
    <property type="term" value="F:protein O-acetylglucosaminyltransferase activity"/>
    <property type="evidence" value="ECO:0007669"/>
    <property type="project" value="TreeGrafter"/>
</dbReference>
<evidence type="ECO:0000256" key="6">
    <source>
        <dbReference type="ARBA" id="ARBA00023136"/>
    </source>
</evidence>
<dbReference type="GO" id="GO:0016020">
    <property type="term" value="C:membrane"/>
    <property type="evidence" value="ECO:0007669"/>
    <property type="project" value="UniProtKB-SubCell"/>
</dbReference>
<sequence>MGISRPRTFRDVALIFLGAAAMHFTTSFLGPFSEHPGSIIVNTQVGSDYVADVPNVVPPPRHDSPHVADHPVAKQQPDPAPPRGREQNVIKPVTDVPAVVDIAYTIPETTIVQHAPGWTVFKNLYMMNGTIFIVTSRPKSFPDIVFITSTGLPAENTPENIAARVPTSEDMAFLTPQEARDIWGGDVEKLEQNRLWAVPGNTFIINEPSQFLTHYYHFCAEWLFGAWAFWQGAFNAVVDPASAARTSAPPVHRAIFANADARGWRDGPGFNSYIFRAAFPALTVETLDDWDDRIIATSNPDAPRRAWHFDTVLLSDRSAAFKGSICGSQTQRIAAEATEHMRKLGQLTKLWWEPVRRGVLRFAGVDERTLDLGVKADAVMSARGKVKGIGAGAADSTKATSGLSDKDIVITYISRQSARRHLLDDDHAALVQALEDMVRKHGWELNVVQAERLSKEQQLQIAAKTTILLGVHGNGLTHLIMMPVTPVSTVIEIFYPKGFAHDYHWTSMALGMRHFAIWNDTYYTHPNEPGVDYPEGFQGTEIPVYAPTVVQVIEERIAGLHPV</sequence>
<keyword evidence="4" id="KW-0812">Transmembrane</keyword>
<evidence type="ECO:0000256" key="5">
    <source>
        <dbReference type="ARBA" id="ARBA00022989"/>
    </source>
</evidence>
<keyword evidence="11" id="KW-1185">Reference proteome</keyword>
<keyword evidence="5" id="KW-1133">Transmembrane helix</keyword>
<dbReference type="Pfam" id="PF04577">
    <property type="entry name" value="Glyco_transf_61"/>
    <property type="match status" value="1"/>
</dbReference>
<keyword evidence="6" id="KW-0472">Membrane</keyword>
<name>A0A5C3P7N0_9APHY</name>
<dbReference type="PANTHER" id="PTHR20961:SF38">
    <property type="entry name" value="PROTEIN O-LINKED-MANNOSE BETA-1,4-N-ACETYLGLUCOSAMINYLTRANSFERASE 2"/>
    <property type="match status" value="1"/>
</dbReference>
<dbReference type="InterPro" id="IPR049625">
    <property type="entry name" value="Glyco_transf_61_cat"/>
</dbReference>
<dbReference type="EMBL" id="ML211332">
    <property type="protein sequence ID" value="TFK84230.1"/>
    <property type="molecule type" value="Genomic_DNA"/>
</dbReference>
<feature type="region of interest" description="Disordered" evidence="8">
    <location>
        <begin position="53"/>
        <end position="88"/>
    </location>
</feature>
<proteinExistence type="predicted"/>
<protein>
    <recommendedName>
        <fullName evidence="9">Glycosyltransferase 61 catalytic domain-containing protein</fullName>
    </recommendedName>
</protein>
<gene>
    <name evidence="10" type="ORF">K466DRAFT_496993</name>
</gene>
<keyword evidence="2" id="KW-0328">Glycosyltransferase</keyword>
<keyword evidence="7" id="KW-0325">Glycoprotein</keyword>
<reference evidence="10 11" key="1">
    <citation type="journal article" date="2019" name="Nat. Ecol. Evol.">
        <title>Megaphylogeny resolves global patterns of mushroom evolution.</title>
        <authorList>
            <person name="Varga T."/>
            <person name="Krizsan K."/>
            <person name="Foldi C."/>
            <person name="Dima B."/>
            <person name="Sanchez-Garcia M."/>
            <person name="Sanchez-Ramirez S."/>
            <person name="Szollosi G.J."/>
            <person name="Szarkandi J.G."/>
            <person name="Papp V."/>
            <person name="Albert L."/>
            <person name="Andreopoulos W."/>
            <person name="Angelini C."/>
            <person name="Antonin V."/>
            <person name="Barry K.W."/>
            <person name="Bougher N.L."/>
            <person name="Buchanan P."/>
            <person name="Buyck B."/>
            <person name="Bense V."/>
            <person name="Catcheside P."/>
            <person name="Chovatia M."/>
            <person name="Cooper J."/>
            <person name="Damon W."/>
            <person name="Desjardin D."/>
            <person name="Finy P."/>
            <person name="Geml J."/>
            <person name="Haridas S."/>
            <person name="Hughes K."/>
            <person name="Justo A."/>
            <person name="Karasinski D."/>
            <person name="Kautmanova I."/>
            <person name="Kiss B."/>
            <person name="Kocsube S."/>
            <person name="Kotiranta H."/>
            <person name="LaButti K.M."/>
            <person name="Lechner B.E."/>
            <person name="Liimatainen K."/>
            <person name="Lipzen A."/>
            <person name="Lukacs Z."/>
            <person name="Mihaltcheva S."/>
            <person name="Morgado L.N."/>
            <person name="Niskanen T."/>
            <person name="Noordeloos M.E."/>
            <person name="Ohm R.A."/>
            <person name="Ortiz-Santana B."/>
            <person name="Ovrebo C."/>
            <person name="Racz N."/>
            <person name="Riley R."/>
            <person name="Savchenko A."/>
            <person name="Shiryaev A."/>
            <person name="Soop K."/>
            <person name="Spirin V."/>
            <person name="Szebenyi C."/>
            <person name="Tomsovsky M."/>
            <person name="Tulloss R.E."/>
            <person name="Uehling J."/>
            <person name="Grigoriev I.V."/>
            <person name="Vagvolgyi C."/>
            <person name="Papp T."/>
            <person name="Martin F.M."/>
            <person name="Miettinen O."/>
            <person name="Hibbett D.S."/>
            <person name="Nagy L.G."/>
        </authorList>
    </citation>
    <scope>NUCLEOTIDE SEQUENCE [LARGE SCALE GENOMIC DNA]</scope>
    <source>
        <strain evidence="10 11">HHB13444</strain>
    </source>
</reference>
<evidence type="ECO:0000256" key="4">
    <source>
        <dbReference type="ARBA" id="ARBA00022692"/>
    </source>
</evidence>
<evidence type="ECO:0000313" key="10">
    <source>
        <dbReference type="EMBL" id="TFK84230.1"/>
    </source>
</evidence>
<dbReference type="GO" id="GO:0035269">
    <property type="term" value="P:protein O-linked glycosylation via mannose"/>
    <property type="evidence" value="ECO:0007669"/>
    <property type="project" value="TreeGrafter"/>
</dbReference>
<evidence type="ECO:0000256" key="7">
    <source>
        <dbReference type="ARBA" id="ARBA00023180"/>
    </source>
</evidence>
<accession>A0A5C3P7N0</accession>
<organism evidence="10 11">
    <name type="scientific">Polyporus arcularius HHB13444</name>
    <dbReference type="NCBI Taxonomy" id="1314778"/>
    <lineage>
        <taxon>Eukaryota</taxon>
        <taxon>Fungi</taxon>
        <taxon>Dikarya</taxon>
        <taxon>Basidiomycota</taxon>
        <taxon>Agaricomycotina</taxon>
        <taxon>Agaricomycetes</taxon>
        <taxon>Polyporales</taxon>
        <taxon>Polyporaceae</taxon>
        <taxon>Polyporus</taxon>
    </lineage>
</organism>